<keyword evidence="2" id="KW-1185">Reference proteome</keyword>
<name>A0A2P8EFZ9_9ACTN</name>
<sequence>MWRSGQAVYVTDDGNALRFASGKGITAIDTWDLLGLAERTGRVVTEERLAYEAHLKAKGRKRARRR</sequence>
<evidence type="ECO:0000313" key="1">
    <source>
        <dbReference type="EMBL" id="PSL08395.1"/>
    </source>
</evidence>
<gene>
    <name evidence="1" type="ORF">CLV30_101367</name>
</gene>
<accession>A0A2P8EFZ9</accession>
<dbReference type="OrthoDB" id="3733361at2"/>
<evidence type="ECO:0000313" key="2">
    <source>
        <dbReference type="Proteomes" id="UP000243528"/>
    </source>
</evidence>
<dbReference type="EMBL" id="PYGE01000001">
    <property type="protein sequence ID" value="PSL08395.1"/>
    <property type="molecule type" value="Genomic_DNA"/>
</dbReference>
<dbReference type="AlphaFoldDB" id="A0A2P8EFZ9"/>
<comment type="caution">
    <text evidence="1">The sequence shown here is derived from an EMBL/GenBank/DDBJ whole genome shotgun (WGS) entry which is preliminary data.</text>
</comment>
<organism evidence="1 2">
    <name type="scientific">Haloactinopolyspora alba</name>
    <dbReference type="NCBI Taxonomy" id="648780"/>
    <lineage>
        <taxon>Bacteria</taxon>
        <taxon>Bacillati</taxon>
        <taxon>Actinomycetota</taxon>
        <taxon>Actinomycetes</taxon>
        <taxon>Jiangellales</taxon>
        <taxon>Jiangellaceae</taxon>
        <taxon>Haloactinopolyspora</taxon>
    </lineage>
</organism>
<reference evidence="1 2" key="1">
    <citation type="submission" date="2018-03" db="EMBL/GenBank/DDBJ databases">
        <title>Genomic Encyclopedia of Archaeal and Bacterial Type Strains, Phase II (KMG-II): from individual species to whole genera.</title>
        <authorList>
            <person name="Goeker M."/>
        </authorList>
    </citation>
    <scope>NUCLEOTIDE SEQUENCE [LARGE SCALE GENOMIC DNA]</scope>
    <source>
        <strain evidence="1 2">DSM 45211</strain>
    </source>
</reference>
<proteinExistence type="predicted"/>
<dbReference type="Proteomes" id="UP000243528">
    <property type="component" value="Unassembled WGS sequence"/>
</dbReference>
<protein>
    <submittedName>
        <fullName evidence="1">Uncharacterized protein</fullName>
    </submittedName>
</protein>
<dbReference type="RefSeq" id="WP_106535451.1">
    <property type="nucleotide sequence ID" value="NZ_PYGE01000001.1"/>
</dbReference>